<dbReference type="AlphaFoldDB" id="A0A0D2CDA9"/>
<dbReference type="Pfam" id="PF11927">
    <property type="entry name" value="HODM_asu-like"/>
    <property type="match status" value="1"/>
</dbReference>
<feature type="compositionally biased region" description="Polar residues" evidence="1">
    <location>
        <begin position="106"/>
        <end position="121"/>
    </location>
</feature>
<protein>
    <recommendedName>
        <fullName evidence="4">Alpha-1,2-mannosyltransferase</fullName>
    </recommendedName>
</protein>
<reference evidence="2 3" key="1">
    <citation type="submission" date="2015-01" db="EMBL/GenBank/DDBJ databases">
        <title>The Genome Sequence of Cladophialophora immunda CBS83496.</title>
        <authorList>
            <consortium name="The Broad Institute Genomics Platform"/>
            <person name="Cuomo C."/>
            <person name="de Hoog S."/>
            <person name="Gorbushina A."/>
            <person name="Stielow B."/>
            <person name="Teixiera M."/>
            <person name="Abouelleil A."/>
            <person name="Chapman S.B."/>
            <person name="Priest M."/>
            <person name="Young S.K."/>
            <person name="Wortman J."/>
            <person name="Nusbaum C."/>
            <person name="Birren B."/>
        </authorList>
    </citation>
    <scope>NUCLEOTIDE SEQUENCE [LARGE SCALE GENOMIC DNA]</scope>
    <source>
        <strain evidence="2 3">CBS 83496</strain>
    </source>
</reference>
<proteinExistence type="predicted"/>
<accession>A0A0D2CDA9</accession>
<organism evidence="2 3">
    <name type="scientific">Cladophialophora immunda</name>
    <dbReference type="NCBI Taxonomy" id="569365"/>
    <lineage>
        <taxon>Eukaryota</taxon>
        <taxon>Fungi</taxon>
        <taxon>Dikarya</taxon>
        <taxon>Ascomycota</taxon>
        <taxon>Pezizomycotina</taxon>
        <taxon>Eurotiomycetes</taxon>
        <taxon>Chaetothyriomycetidae</taxon>
        <taxon>Chaetothyriales</taxon>
        <taxon>Herpotrichiellaceae</taxon>
        <taxon>Cladophialophora</taxon>
    </lineage>
</organism>
<evidence type="ECO:0000313" key="3">
    <source>
        <dbReference type="Proteomes" id="UP000054466"/>
    </source>
</evidence>
<evidence type="ECO:0000256" key="1">
    <source>
        <dbReference type="SAM" id="MobiDB-lite"/>
    </source>
</evidence>
<keyword evidence="3" id="KW-1185">Reference proteome</keyword>
<dbReference type="EMBL" id="KN847042">
    <property type="protein sequence ID" value="KIW29123.1"/>
    <property type="molecule type" value="Genomic_DNA"/>
</dbReference>
<dbReference type="VEuPathDB" id="FungiDB:PV07_04960"/>
<dbReference type="HOGENOM" id="CLU_025462_3_0_1"/>
<dbReference type="InterPro" id="IPR021848">
    <property type="entry name" value="HODM_asu-like"/>
</dbReference>
<evidence type="ECO:0008006" key="4">
    <source>
        <dbReference type="Google" id="ProtNLM"/>
    </source>
</evidence>
<name>A0A0D2CDA9_9EURO</name>
<gene>
    <name evidence="2" type="ORF">PV07_04960</name>
</gene>
<dbReference type="STRING" id="569365.A0A0D2CDA9"/>
<evidence type="ECO:0000313" key="2">
    <source>
        <dbReference type="EMBL" id="KIW29123.1"/>
    </source>
</evidence>
<dbReference type="GeneID" id="27344154"/>
<dbReference type="Proteomes" id="UP000054466">
    <property type="component" value="Unassembled WGS sequence"/>
</dbReference>
<sequence>MRSESFLPHMNHSSTVIYWENTSVALLGVGLVLFLLLGLSICKSPKGIHSWFSTREGEATSTWARKRGDKGEARGFKVQFPASRRQAIILSQDEKACDVQRLLKGPSSTQAQHHQLPSTETPDFDKPGQYTPSGFSTEDLKALGTFPDYSVLSGVPHPKPSPDFDINTATFRPFRPFRFAYHQTMSLMKFEPDFWIELEKNYFNRLEQRKQLLKQYGTSVLDYSPGSELACRELMEMVLQFVCIRYPHYFALEESNTIFVNRLLKTRTELNSQHPLHILFDNIPEDFAMMLRNEEDGMYYLRSGFICSSIGWTFGTHHNRELRAIHKEVNDYAEKMSNSMDRFFSKMPVERPIQRGSWFVEDWEPLFVTPEEYEQNAGTRHQGESVGIEQCYLRCDWQTLRRLPLSGAIVFNFKAVFTPITELRDEPYIPSLLYKQITAGNPLLTEPKVHAHIRPVVLDALQAWKKKQVEKGMIPSDWVEETLAESPFYPGWEERWRKKIGFDI</sequence>
<feature type="region of interest" description="Disordered" evidence="1">
    <location>
        <begin position="106"/>
        <end position="126"/>
    </location>
</feature>
<dbReference type="OrthoDB" id="5043642at2759"/>
<dbReference type="RefSeq" id="XP_016249339.1">
    <property type="nucleotide sequence ID" value="XM_016391820.1"/>
</dbReference>